<dbReference type="InterPro" id="IPR029063">
    <property type="entry name" value="SAM-dependent_MTases_sf"/>
</dbReference>
<dbReference type="InterPro" id="IPR004538">
    <property type="entry name" value="Hemolysin_A/TlyA"/>
</dbReference>
<dbReference type="CDD" id="cd00165">
    <property type="entry name" value="S4"/>
    <property type="match status" value="1"/>
</dbReference>
<keyword evidence="5" id="KW-0808">Transferase</keyword>
<sequence length="250" mass="26485">MTRRADIALVERGFFASRAKAREAIEAGLVTLDGRPVAKPSEPVADDAVLTASAPYPYVSRGGVKLAAALDAFALDPSGKQALDIGASTGGFSDVLLTRGAAHVTCVDVGHSQLHPRIAQDFRVTSFEKRDARALSAEDLPAPPQIIVCDVSFISLEKILPPVLALAAPRAEAVLLIKPQFEVGPEHVKKGLVRDEVAQKSACGRIEALVEKLGWRVIGLIPSPVAGGDGNREFLLGAHRHSVFEPDGDH</sequence>
<dbReference type="PROSITE" id="PS50889">
    <property type="entry name" value="S4"/>
    <property type="match status" value="1"/>
</dbReference>
<evidence type="ECO:0000256" key="2">
    <source>
        <dbReference type="ARBA" id="ARBA00029460"/>
    </source>
</evidence>
<evidence type="ECO:0000256" key="3">
    <source>
        <dbReference type="PROSITE-ProRule" id="PRU00182"/>
    </source>
</evidence>
<dbReference type="NCBIfam" id="TIGR00478">
    <property type="entry name" value="tly"/>
    <property type="match status" value="1"/>
</dbReference>
<comment type="caution">
    <text evidence="5">The sequence shown here is derived from an EMBL/GenBank/DDBJ whole genome shotgun (WGS) entry which is preliminary data.</text>
</comment>
<dbReference type="Pfam" id="PF01479">
    <property type="entry name" value="S4"/>
    <property type="match status" value="1"/>
</dbReference>
<name>A0ABS9Z548_9HYPH</name>
<accession>A0ABS9Z548</accession>
<evidence type="ECO:0000313" key="5">
    <source>
        <dbReference type="EMBL" id="MCI4682596.1"/>
    </source>
</evidence>
<evidence type="ECO:0000259" key="4">
    <source>
        <dbReference type="SMART" id="SM00363"/>
    </source>
</evidence>
<dbReference type="RefSeq" id="WP_243066596.1">
    <property type="nucleotide sequence ID" value="NZ_JAIVFK010000004.1"/>
</dbReference>
<dbReference type="InterPro" id="IPR036986">
    <property type="entry name" value="S4_RNA-bd_sf"/>
</dbReference>
<organism evidence="5 6">
    <name type="scientific">Candidatus Rhodoblastus alkanivorans</name>
    <dbReference type="NCBI Taxonomy" id="2954117"/>
    <lineage>
        <taxon>Bacteria</taxon>
        <taxon>Pseudomonadati</taxon>
        <taxon>Pseudomonadota</taxon>
        <taxon>Alphaproteobacteria</taxon>
        <taxon>Hyphomicrobiales</taxon>
        <taxon>Rhodoblastaceae</taxon>
        <taxon>Rhodoblastus</taxon>
    </lineage>
</organism>
<evidence type="ECO:0000256" key="1">
    <source>
        <dbReference type="ARBA" id="ARBA00022884"/>
    </source>
</evidence>
<dbReference type="PIRSF" id="PIRSF005578">
    <property type="entry name" value="TlyA"/>
    <property type="match status" value="1"/>
</dbReference>
<dbReference type="InterPro" id="IPR047048">
    <property type="entry name" value="TlyA"/>
</dbReference>
<keyword evidence="6" id="KW-1185">Reference proteome</keyword>
<dbReference type="Gene3D" id="3.10.290.10">
    <property type="entry name" value="RNA-binding S4 domain"/>
    <property type="match status" value="1"/>
</dbReference>
<dbReference type="GO" id="GO:0032259">
    <property type="term" value="P:methylation"/>
    <property type="evidence" value="ECO:0007669"/>
    <property type="project" value="UniProtKB-KW"/>
</dbReference>
<comment type="similarity">
    <text evidence="2">Belongs to the TlyA family.</text>
</comment>
<dbReference type="SMART" id="SM00363">
    <property type="entry name" value="S4"/>
    <property type="match status" value="1"/>
</dbReference>
<protein>
    <submittedName>
        <fullName evidence="5">TlyA family RNA methyltransferase</fullName>
    </submittedName>
</protein>
<dbReference type="Pfam" id="PF01728">
    <property type="entry name" value="FtsJ"/>
    <property type="match status" value="1"/>
</dbReference>
<dbReference type="PANTHER" id="PTHR32319">
    <property type="entry name" value="BACTERIAL HEMOLYSIN-LIKE PROTEIN"/>
    <property type="match status" value="1"/>
</dbReference>
<dbReference type="EMBL" id="JAIVFP010000001">
    <property type="protein sequence ID" value="MCI4682596.1"/>
    <property type="molecule type" value="Genomic_DNA"/>
</dbReference>
<keyword evidence="5" id="KW-0489">Methyltransferase</keyword>
<feature type="domain" description="RNA-binding S4" evidence="4">
    <location>
        <begin position="3"/>
        <end position="67"/>
    </location>
</feature>
<proteinExistence type="inferred from homology"/>
<dbReference type="Proteomes" id="UP001139104">
    <property type="component" value="Unassembled WGS sequence"/>
</dbReference>
<gene>
    <name evidence="5" type="ORF">K2U94_07440</name>
</gene>
<dbReference type="InterPro" id="IPR002877">
    <property type="entry name" value="RNA_MeTrfase_FtsJ_dom"/>
</dbReference>
<dbReference type="SUPFAM" id="SSF55174">
    <property type="entry name" value="Alpha-L RNA-binding motif"/>
    <property type="match status" value="1"/>
</dbReference>
<reference evidence="5" key="1">
    <citation type="journal article" date="2022" name="ISME J.">
        <title>Identification of active gaseous-alkane degraders at natural gas seeps.</title>
        <authorList>
            <person name="Farhan Ul Haque M."/>
            <person name="Hernandez M."/>
            <person name="Crombie A.T."/>
            <person name="Murrell J.C."/>
        </authorList>
    </citation>
    <scope>NUCLEOTIDE SEQUENCE</scope>
    <source>
        <strain evidence="5">PC2</strain>
    </source>
</reference>
<evidence type="ECO:0000313" key="6">
    <source>
        <dbReference type="Proteomes" id="UP001139104"/>
    </source>
</evidence>
<dbReference type="GO" id="GO:0008168">
    <property type="term" value="F:methyltransferase activity"/>
    <property type="evidence" value="ECO:0007669"/>
    <property type="project" value="UniProtKB-KW"/>
</dbReference>
<dbReference type="PANTHER" id="PTHR32319:SF0">
    <property type="entry name" value="BACTERIAL HEMOLYSIN-LIKE PROTEIN"/>
    <property type="match status" value="1"/>
</dbReference>
<dbReference type="SUPFAM" id="SSF53335">
    <property type="entry name" value="S-adenosyl-L-methionine-dependent methyltransferases"/>
    <property type="match status" value="1"/>
</dbReference>
<dbReference type="Gene3D" id="3.40.50.150">
    <property type="entry name" value="Vaccinia Virus protein VP39"/>
    <property type="match status" value="1"/>
</dbReference>
<keyword evidence="1 3" id="KW-0694">RNA-binding</keyword>
<dbReference type="CDD" id="cd02440">
    <property type="entry name" value="AdoMet_MTases"/>
    <property type="match status" value="1"/>
</dbReference>
<dbReference type="InterPro" id="IPR002942">
    <property type="entry name" value="S4_RNA-bd"/>
</dbReference>